<dbReference type="STRING" id="755172.HMPREF1863_01852"/>
<dbReference type="Pfam" id="PF21841">
    <property type="entry name" value="DUF6900"/>
    <property type="match status" value="1"/>
</dbReference>
<proteinExistence type="predicted"/>
<accession>A0A134AB26</accession>
<name>A0A134AB26_9FIRM</name>
<reference evidence="3" key="1">
    <citation type="submission" date="2016-01" db="EMBL/GenBank/DDBJ databases">
        <authorList>
            <person name="Mitreva M."/>
            <person name="Pepin K.H."/>
            <person name="Mihindukulasuriya K.A."/>
            <person name="Fulton R."/>
            <person name="Fronick C."/>
            <person name="O'Laughlin M."/>
            <person name="Miner T."/>
            <person name="Herter B."/>
            <person name="Rosa B.A."/>
            <person name="Cordes M."/>
            <person name="Tomlinson C."/>
            <person name="Wollam A."/>
            <person name="Palsikar V.B."/>
            <person name="Mardis E.R."/>
            <person name="Wilson R.K."/>
        </authorList>
    </citation>
    <scope>NUCLEOTIDE SEQUENCE [LARGE SCALE GENOMIC DNA]</scope>
    <source>
        <strain evidence="3">DNF00729</strain>
    </source>
</reference>
<protein>
    <recommendedName>
        <fullName evidence="1">DUF6900 domain-containing protein</fullName>
    </recommendedName>
</protein>
<dbReference type="RefSeq" id="WP_083329050.1">
    <property type="nucleotide sequence ID" value="NZ_KQ960183.1"/>
</dbReference>
<gene>
    <name evidence="2" type="ORF">HMPREF1863_01852</name>
</gene>
<comment type="caution">
    <text evidence="2">The sequence shown here is derived from an EMBL/GenBank/DDBJ whole genome shotgun (WGS) entry which is preliminary data.</text>
</comment>
<dbReference type="InterPro" id="IPR054195">
    <property type="entry name" value="DUF6900"/>
</dbReference>
<evidence type="ECO:0000259" key="1">
    <source>
        <dbReference type="Pfam" id="PF21841"/>
    </source>
</evidence>
<sequence>MTNQELKRQCFLEATKRINEKRDKALLEIAKKHSYAIEERGDLEKRNNDSEDFLEVSVWSLKEMLKEAYELGKQNN</sequence>
<dbReference type="AlphaFoldDB" id="A0A134AB26"/>
<organism evidence="2 3">
    <name type="scientific">Aedoeadaptatus coxii</name>
    <dbReference type="NCBI Taxonomy" id="755172"/>
    <lineage>
        <taxon>Bacteria</taxon>
        <taxon>Bacillati</taxon>
        <taxon>Bacillota</taxon>
        <taxon>Tissierellia</taxon>
        <taxon>Tissierellales</taxon>
        <taxon>Peptoniphilaceae</taxon>
        <taxon>Aedoeadaptatus</taxon>
    </lineage>
</organism>
<dbReference type="PATRIC" id="fig|755172.3.peg.1807"/>
<evidence type="ECO:0000313" key="3">
    <source>
        <dbReference type="Proteomes" id="UP000070442"/>
    </source>
</evidence>
<dbReference type="EMBL" id="LSDG01000046">
    <property type="protein sequence ID" value="KXB64933.1"/>
    <property type="molecule type" value="Genomic_DNA"/>
</dbReference>
<keyword evidence="3" id="KW-1185">Reference proteome</keyword>
<feature type="domain" description="DUF6900" evidence="1">
    <location>
        <begin position="22"/>
        <end position="75"/>
    </location>
</feature>
<dbReference type="Proteomes" id="UP000070442">
    <property type="component" value="Unassembled WGS sequence"/>
</dbReference>
<dbReference type="OrthoDB" id="2224718at2"/>
<evidence type="ECO:0000313" key="2">
    <source>
        <dbReference type="EMBL" id="KXB64933.1"/>
    </source>
</evidence>